<dbReference type="AlphaFoldDB" id="A0A060R6J1"/>
<keyword evidence="2" id="KW-1185">Reference proteome</keyword>
<dbReference type="Proteomes" id="UP000027616">
    <property type="component" value="Chromosome I"/>
</dbReference>
<dbReference type="KEGG" id="rbc:BN938_0487"/>
<name>A0A060R6J1_9BACT</name>
<dbReference type="HOGENOM" id="CLU_696012_0_0_10"/>
<evidence type="ECO:0000313" key="2">
    <source>
        <dbReference type="Proteomes" id="UP000027616"/>
    </source>
</evidence>
<dbReference type="Pfam" id="PF17170">
    <property type="entry name" value="DUF5128"/>
    <property type="match status" value="1"/>
</dbReference>
<gene>
    <name evidence="1" type="ORF">BN938_0487</name>
</gene>
<dbReference type="STRING" id="1433126.BN938_0487"/>
<evidence type="ECO:0000313" key="1">
    <source>
        <dbReference type="EMBL" id="CDN30592.1"/>
    </source>
</evidence>
<organism evidence="1 2">
    <name type="scientific">Mucinivorans hirudinis</name>
    <dbReference type="NCBI Taxonomy" id="1433126"/>
    <lineage>
        <taxon>Bacteria</taxon>
        <taxon>Pseudomonadati</taxon>
        <taxon>Bacteroidota</taxon>
        <taxon>Bacteroidia</taxon>
        <taxon>Bacteroidales</taxon>
        <taxon>Rikenellaceae</taxon>
        <taxon>Mucinivorans</taxon>
    </lineage>
</organism>
<sequence length="396" mass="45146">MLFYACGGNRQKVQVIPTIDIEEALKHFEKQPLSKYAKEIRYVTLESTENGYITSKIRGVHHIDGLIYVRDSDPFLKVFDGHSGKHLFNVGSKGRGPGELPYLAHYDINAKENLIILSWARLSNQFDLKGNFLGSHRKPTINNDSLQLNYNVATLGKNIFATGFRTFTGSQHDAVWVYNSRQEVLGKLKSYYKPLNAKSGWSPAAQGGLWQREGEDIYYYRGISDTIYRYNRADTLFNPFMAIKYGKHTPVFNSREWETPNDDEVLMVSFLTNGKSLFFLFVNKRASPEEYEDYSPLTDVPVKRMFNTLFGVYELATDNFRFVLQSVKGIPGLGNDLDGGLPFFPKSISTDNELVDYHYADRFLELAALLPAPSEQFKKFVSTIKEDDNLIVVIAK</sequence>
<dbReference type="eggNOG" id="ENOG50339UM">
    <property type="taxonomic scope" value="Bacteria"/>
</dbReference>
<accession>A0A060R6J1</accession>
<proteinExistence type="predicted"/>
<dbReference type="EMBL" id="HG934468">
    <property type="protein sequence ID" value="CDN30592.1"/>
    <property type="molecule type" value="Genomic_DNA"/>
</dbReference>
<reference evidence="1 2" key="1">
    <citation type="journal article" date="2015" name="Genome Announc.">
        <title>Complete Genome Sequence of the Novel Leech Symbiont Mucinivorans hirudinis M3T.</title>
        <authorList>
            <person name="Nelson M.C."/>
            <person name="Bomar L."/>
            <person name="Graf J."/>
        </authorList>
    </citation>
    <scope>NUCLEOTIDE SEQUENCE [LARGE SCALE GENOMIC DNA]</scope>
    <source>
        <strain evidence="2">M3</strain>
    </source>
</reference>
<protein>
    <submittedName>
        <fullName evidence="1">Uncharacterized protein</fullName>
    </submittedName>
</protein>